<sequence>MANLYTELKTPVTGTFKQPTGLFINNEFVEGVEKKTFEVINPTTEEVICSVSEATEQDVDLAVTAARTAFEGSWRHTTPQQRGIYLLKLAELCEKNIDLLAAVESLDNGKSITMAKGDVGAVVGCLRYYGGWADKIEGKTIDIAPDMFHYTRAEPLGVCGQIIPWNFPLLMLAWKVGPALATGNTIVLKTAEQTPLSGLVFAQLVKEAGFPAGVLNIISGFGRVAGAAISSHMNIDKVAFTGSTVVGRTIMKAAAASNLKKVTLELGGKSPNIIFNDADIEAAVSWVNFGIYYNHGQCCCAGSRVYVQDGVYDKFVAAFTKRAQENKVGDPFHEETFQGPQVSQLQYDRIMEYIKAGKDEGATLETGGERHGEKGYFIQPTIFTNVTPQMKIMKEEIFGPVVAIAKFSTEEEVIQLGNDSTYGLAAALHTKDLNTAIRVSNSLRAGTVWVNCYNMLHHQLPFGGYKESGIGRELGEAALANYTQNKSVAIRLGGPLF</sequence>
<evidence type="ECO:0000256" key="2">
    <source>
        <dbReference type="ARBA" id="ARBA00023002"/>
    </source>
</evidence>
<dbReference type="PROSITE" id="PS00687">
    <property type="entry name" value="ALDEHYDE_DEHYDR_GLU"/>
    <property type="match status" value="1"/>
</dbReference>
<keyword evidence="10" id="KW-1185">Reference proteome</keyword>
<feature type="active site" evidence="6">
    <location>
        <position position="265"/>
    </location>
</feature>
<dbReference type="PROSITE" id="PS00070">
    <property type="entry name" value="ALDEHYDE_DEHYDR_CYS"/>
    <property type="match status" value="1"/>
</dbReference>
<evidence type="ECO:0000256" key="5">
    <source>
        <dbReference type="ARBA" id="ARBA00049194"/>
    </source>
</evidence>
<dbReference type="SUPFAM" id="SSF53720">
    <property type="entry name" value="ALDH-like"/>
    <property type="match status" value="1"/>
</dbReference>
<dbReference type="GO" id="GO:0019413">
    <property type="term" value="P:acetate biosynthetic process"/>
    <property type="evidence" value="ECO:0007669"/>
    <property type="project" value="UniProtKB-ARBA"/>
</dbReference>
<proteinExistence type="inferred from homology"/>
<dbReference type="EMBL" id="JAULSW010000003">
    <property type="protein sequence ID" value="KAK3387587.1"/>
    <property type="molecule type" value="Genomic_DNA"/>
</dbReference>
<dbReference type="AlphaFoldDB" id="A0AAE0NTT4"/>
<evidence type="ECO:0000256" key="4">
    <source>
        <dbReference type="ARBA" id="ARBA00044146"/>
    </source>
</evidence>
<keyword evidence="2 7" id="KW-0560">Oxidoreductase</keyword>
<dbReference type="Gene3D" id="3.40.605.10">
    <property type="entry name" value="Aldehyde Dehydrogenase, Chain A, domain 1"/>
    <property type="match status" value="1"/>
</dbReference>
<dbReference type="InterPro" id="IPR016160">
    <property type="entry name" value="Ald_DH_CS_CYS"/>
</dbReference>
<dbReference type="Pfam" id="PF00171">
    <property type="entry name" value="Aldedh"/>
    <property type="match status" value="1"/>
</dbReference>
<dbReference type="FunFam" id="3.40.605.10:FF:000026">
    <property type="entry name" value="Aldehyde dehydrogenase, putative"/>
    <property type="match status" value="1"/>
</dbReference>
<accession>A0AAE0NTT4</accession>
<comment type="caution">
    <text evidence="9">The sequence shown here is derived from an EMBL/GenBank/DDBJ whole genome shotgun (WGS) entry which is preliminary data.</text>
</comment>
<dbReference type="PANTHER" id="PTHR11699">
    <property type="entry name" value="ALDEHYDE DEHYDROGENASE-RELATED"/>
    <property type="match status" value="1"/>
</dbReference>
<dbReference type="InterPro" id="IPR016161">
    <property type="entry name" value="Ald_DH/histidinol_DH"/>
</dbReference>
<dbReference type="InterPro" id="IPR016163">
    <property type="entry name" value="Ald_DH_C"/>
</dbReference>
<evidence type="ECO:0000256" key="7">
    <source>
        <dbReference type="RuleBase" id="RU003345"/>
    </source>
</evidence>
<dbReference type="FunFam" id="3.40.605.10:FF:000050">
    <property type="entry name" value="Aldehyde dehydrogenase, mitochondrial"/>
    <property type="match status" value="1"/>
</dbReference>
<reference evidence="9" key="2">
    <citation type="submission" date="2023-06" db="EMBL/GenBank/DDBJ databases">
        <authorList>
            <consortium name="Lawrence Berkeley National Laboratory"/>
            <person name="Haridas S."/>
            <person name="Hensen N."/>
            <person name="Bonometti L."/>
            <person name="Westerberg I."/>
            <person name="Brannstrom I.O."/>
            <person name="Guillou S."/>
            <person name="Cros-Aarteil S."/>
            <person name="Calhoun S."/>
            <person name="Kuo A."/>
            <person name="Mondo S."/>
            <person name="Pangilinan J."/>
            <person name="Riley R."/>
            <person name="LaButti K."/>
            <person name="Andreopoulos B."/>
            <person name="Lipzen A."/>
            <person name="Chen C."/>
            <person name="Yanf M."/>
            <person name="Daum C."/>
            <person name="Ng V."/>
            <person name="Clum A."/>
            <person name="Steindorff A."/>
            <person name="Ohm R."/>
            <person name="Martin F."/>
            <person name="Silar P."/>
            <person name="Natvig D."/>
            <person name="Lalanne C."/>
            <person name="Gautier V."/>
            <person name="Ament-velasquez S.L."/>
            <person name="Kruys A."/>
            <person name="Hutchinson M.I."/>
            <person name="Powell A.J."/>
            <person name="Barry K."/>
            <person name="Miller A.N."/>
            <person name="Grigoriev I.V."/>
            <person name="Debuchy R."/>
            <person name="Gladieux P."/>
            <person name="Thoren M.H."/>
            <person name="Johannesson H."/>
        </authorList>
    </citation>
    <scope>NUCLEOTIDE SEQUENCE</scope>
    <source>
        <strain evidence="9">CBS 232.78</strain>
    </source>
</reference>
<evidence type="ECO:0000313" key="9">
    <source>
        <dbReference type="EMBL" id="KAK3387587.1"/>
    </source>
</evidence>
<dbReference type="Gene3D" id="3.40.309.10">
    <property type="entry name" value="Aldehyde Dehydrogenase, Chain A, domain 2"/>
    <property type="match status" value="1"/>
</dbReference>
<evidence type="ECO:0000256" key="3">
    <source>
        <dbReference type="ARBA" id="ARBA00024226"/>
    </source>
</evidence>
<dbReference type="InterPro" id="IPR015590">
    <property type="entry name" value="Aldehyde_DH_dom"/>
</dbReference>
<dbReference type="FunFam" id="3.40.309.10:FF:000001">
    <property type="entry name" value="Mitochondrial aldehyde dehydrogenase 2"/>
    <property type="match status" value="1"/>
</dbReference>
<dbReference type="CDD" id="cd07091">
    <property type="entry name" value="ALDH_F1-2_Ald2-like"/>
    <property type="match status" value="1"/>
</dbReference>
<comment type="catalytic activity">
    <reaction evidence="5">
        <text>an aldehyde + NAD(+) + H2O = a carboxylate + NADH + 2 H(+)</text>
        <dbReference type="Rhea" id="RHEA:16185"/>
        <dbReference type="ChEBI" id="CHEBI:15377"/>
        <dbReference type="ChEBI" id="CHEBI:15378"/>
        <dbReference type="ChEBI" id="CHEBI:17478"/>
        <dbReference type="ChEBI" id="CHEBI:29067"/>
        <dbReference type="ChEBI" id="CHEBI:57540"/>
        <dbReference type="ChEBI" id="CHEBI:57945"/>
        <dbReference type="EC" id="1.2.1.3"/>
    </reaction>
</comment>
<dbReference type="EC" id="1.2.1.3" evidence="3"/>
<protein>
    <recommendedName>
        <fullName evidence="4">Aldehyde dehydrogenase</fullName>
        <ecNumber evidence="3">1.2.1.3</ecNumber>
    </recommendedName>
</protein>
<gene>
    <name evidence="9" type="ORF">B0H63DRAFT_160781</name>
</gene>
<dbReference type="Proteomes" id="UP001285441">
    <property type="component" value="Unassembled WGS sequence"/>
</dbReference>
<dbReference type="InterPro" id="IPR029510">
    <property type="entry name" value="Ald_DH_CS_GLU"/>
</dbReference>
<evidence type="ECO:0000256" key="6">
    <source>
        <dbReference type="PROSITE-ProRule" id="PRU10007"/>
    </source>
</evidence>
<organism evidence="9 10">
    <name type="scientific">Podospora didyma</name>
    <dbReference type="NCBI Taxonomy" id="330526"/>
    <lineage>
        <taxon>Eukaryota</taxon>
        <taxon>Fungi</taxon>
        <taxon>Dikarya</taxon>
        <taxon>Ascomycota</taxon>
        <taxon>Pezizomycotina</taxon>
        <taxon>Sordariomycetes</taxon>
        <taxon>Sordariomycetidae</taxon>
        <taxon>Sordariales</taxon>
        <taxon>Podosporaceae</taxon>
        <taxon>Podospora</taxon>
    </lineage>
</organism>
<evidence type="ECO:0000313" key="10">
    <source>
        <dbReference type="Proteomes" id="UP001285441"/>
    </source>
</evidence>
<feature type="domain" description="Aldehyde dehydrogenase" evidence="8">
    <location>
        <begin position="29"/>
        <end position="488"/>
    </location>
</feature>
<comment type="similarity">
    <text evidence="1 7">Belongs to the aldehyde dehydrogenase family.</text>
</comment>
<reference evidence="9" key="1">
    <citation type="journal article" date="2023" name="Mol. Phylogenet. Evol.">
        <title>Genome-scale phylogeny and comparative genomics of the fungal order Sordariales.</title>
        <authorList>
            <person name="Hensen N."/>
            <person name="Bonometti L."/>
            <person name="Westerberg I."/>
            <person name="Brannstrom I.O."/>
            <person name="Guillou S."/>
            <person name="Cros-Aarteil S."/>
            <person name="Calhoun S."/>
            <person name="Haridas S."/>
            <person name="Kuo A."/>
            <person name="Mondo S."/>
            <person name="Pangilinan J."/>
            <person name="Riley R."/>
            <person name="LaButti K."/>
            <person name="Andreopoulos B."/>
            <person name="Lipzen A."/>
            <person name="Chen C."/>
            <person name="Yan M."/>
            <person name="Daum C."/>
            <person name="Ng V."/>
            <person name="Clum A."/>
            <person name="Steindorff A."/>
            <person name="Ohm R.A."/>
            <person name="Martin F."/>
            <person name="Silar P."/>
            <person name="Natvig D.O."/>
            <person name="Lalanne C."/>
            <person name="Gautier V."/>
            <person name="Ament-Velasquez S.L."/>
            <person name="Kruys A."/>
            <person name="Hutchinson M.I."/>
            <person name="Powell A.J."/>
            <person name="Barry K."/>
            <person name="Miller A.N."/>
            <person name="Grigoriev I.V."/>
            <person name="Debuchy R."/>
            <person name="Gladieux P."/>
            <person name="Hiltunen Thoren M."/>
            <person name="Johannesson H."/>
        </authorList>
    </citation>
    <scope>NUCLEOTIDE SEQUENCE</scope>
    <source>
        <strain evidence="9">CBS 232.78</strain>
    </source>
</reference>
<evidence type="ECO:0000256" key="1">
    <source>
        <dbReference type="ARBA" id="ARBA00009986"/>
    </source>
</evidence>
<dbReference type="InterPro" id="IPR016162">
    <property type="entry name" value="Ald_DH_N"/>
</dbReference>
<evidence type="ECO:0000259" key="8">
    <source>
        <dbReference type="Pfam" id="PF00171"/>
    </source>
</evidence>
<dbReference type="GO" id="GO:0004029">
    <property type="term" value="F:aldehyde dehydrogenase (NAD+) activity"/>
    <property type="evidence" value="ECO:0007669"/>
    <property type="project" value="UniProtKB-EC"/>
</dbReference>
<name>A0AAE0NTT4_9PEZI</name>